<feature type="transmembrane region" description="Helical" evidence="1">
    <location>
        <begin position="35"/>
        <end position="57"/>
    </location>
</feature>
<keyword evidence="1" id="KW-1133">Transmembrane helix</keyword>
<evidence type="ECO:0000256" key="1">
    <source>
        <dbReference type="SAM" id="Phobius"/>
    </source>
</evidence>
<sequence length="202" mass="22486">MEIAAPYAAMVVAQTAQVGLIIVSKEAMSNGMSNFISVSYSNALAALILLPVSFFIHRSKNQSIVFDLILGCFSPYLLNSLASRENYNPPIKHTNSCIILQNIFPWSSPSIFDSGKTQNTYEDDHLIYLFNVCPLNRVIHVKIWKTPRWEDNSAEIGVIDGGGGGKLGFGDEDELTEPNWRRENGDCRPYAAMVVARQLKWA</sequence>
<protein>
    <submittedName>
        <fullName evidence="2">OLC1v1028200C1</fullName>
    </submittedName>
</protein>
<reference evidence="2" key="1">
    <citation type="submission" date="2023-03" db="EMBL/GenBank/DDBJ databases">
        <authorList>
            <person name="Julca I."/>
        </authorList>
    </citation>
    <scope>NUCLEOTIDE SEQUENCE</scope>
</reference>
<dbReference type="EMBL" id="OX459119">
    <property type="protein sequence ID" value="CAI9092858.1"/>
    <property type="molecule type" value="Genomic_DNA"/>
</dbReference>
<organism evidence="2 3">
    <name type="scientific">Oldenlandia corymbosa var. corymbosa</name>
    <dbReference type="NCBI Taxonomy" id="529605"/>
    <lineage>
        <taxon>Eukaryota</taxon>
        <taxon>Viridiplantae</taxon>
        <taxon>Streptophyta</taxon>
        <taxon>Embryophyta</taxon>
        <taxon>Tracheophyta</taxon>
        <taxon>Spermatophyta</taxon>
        <taxon>Magnoliopsida</taxon>
        <taxon>eudicotyledons</taxon>
        <taxon>Gunneridae</taxon>
        <taxon>Pentapetalae</taxon>
        <taxon>asterids</taxon>
        <taxon>lamiids</taxon>
        <taxon>Gentianales</taxon>
        <taxon>Rubiaceae</taxon>
        <taxon>Rubioideae</taxon>
        <taxon>Spermacoceae</taxon>
        <taxon>Hedyotis-Oldenlandia complex</taxon>
        <taxon>Oldenlandia</taxon>
    </lineage>
</organism>
<proteinExistence type="predicted"/>
<feature type="transmembrane region" description="Helical" evidence="1">
    <location>
        <begin position="6"/>
        <end position="23"/>
    </location>
</feature>
<evidence type="ECO:0000313" key="3">
    <source>
        <dbReference type="Proteomes" id="UP001161247"/>
    </source>
</evidence>
<dbReference type="Proteomes" id="UP001161247">
    <property type="component" value="Chromosome 2"/>
</dbReference>
<name>A0AAV1CD10_OLDCO</name>
<accession>A0AAV1CD10</accession>
<gene>
    <name evidence="2" type="ORF">OLC1_LOCUS4422</name>
</gene>
<keyword evidence="1" id="KW-0812">Transmembrane</keyword>
<evidence type="ECO:0000313" key="2">
    <source>
        <dbReference type="EMBL" id="CAI9092858.1"/>
    </source>
</evidence>
<keyword evidence="3" id="KW-1185">Reference proteome</keyword>
<dbReference type="AlphaFoldDB" id="A0AAV1CD10"/>
<keyword evidence="1" id="KW-0472">Membrane</keyword>